<accession>A0A4S8NMY8</accession>
<organism evidence="1 2">
    <name type="scientific">Nocardioides caeni</name>
    <dbReference type="NCBI Taxonomy" id="574700"/>
    <lineage>
        <taxon>Bacteria</taxon>
        <taxon>Bacillati</taxon>
        <taxon>Actinomycetota</taxon>
        <taxon>Actinomycetes</taxon>
        <taxon>Propionibacteriales</taxon>
        <taxon>Nocardioidaceae</taxon>
        <taxon>Nocardioides</taxon>
    </lineage>
</organism>
<dbReference type="Proteomes" id="UP000307087">
    <property type="component" value="Unassembled WGS sequence"/>
</dbReference>
<proteinExistence type="predicted"/>
<dbReference type="OrthoDB" id="5504890at2"/>
<gene>
    <name evidence="1" type="ORF">E9934_01355</name>
</gene>
<sequence length="173" mass="18744">MSEDTMDDEALHGYLQHHWAGAGAGTSLFRRVAGSHRDPETAATLARLADEVSEDRESLASIMKAVGARPSRIGTVAARVGAELGRLKPNGRILTRPPLTDVIELEALFLAVTGKLAGFELLRSVADTDHRLDVGLLDRLIARTERHRTELARLRLIVGHTRLTGSPAGRQTS</sequence>
<dbReference type="EMBL" id="STGW01000001">
    <property type="protein sequence ID" value="THV18310.1"/>
    <property type="molecule type" value="Genomic_DNA"/>
</dbReference>
<comment type="caution">
    <text evidence="1">The sequence shown here is derived from an EMBL/GenBank/DDBJ whole genome shotgun (WGS) entry which is preliminary data.</text>
</comment>
<evidence type="ECO:0000313" key="1">
    <source>
        <dbReference type="EMBL" id="THV18310.1"/>
    </source>
</evidence>
<reference evidence="1 2" key="1">
    <citation type="journal article" date="2009" name="Int. J. Syst. Evol. Microbiol.">
        <title>Nocardioides caeni sp. nov., isolated from wastewater.</title>
        <authorList>
            <person name="Yoon J.H."/>
            <person name="Kang S.J."/>
            <person name="Park S."/>
            <person name="Kim W."/>
            <person name="Oh T.K."/>
        </authorList>
    </citation>
    <scope>NUCLEOTIDE SEQUENCE [LARGE SCALE GENOMIC DNA]</scope>
    <source>
        <strain evidence="1 2">DSM 23134</strain>
    </source>
</reference>
<evidence type="ECO:0000313" key="2">
    <source>
        <dbReference type="Proteomes" id="UP000307087"/>
    </source>
</evidence>
<keyword evidence="2" id="KW-1185">Reference proteome</keyword>
<dbReference type="RefSeq" id="WP_136561025.1">
    <property type="nucleotide sequence ID" value="NZ_BAABLS010000002.1"/>
</dbReference>
<protein>
    <recommendedName>
        <fullName evidence="3">DUF892 family protein</fullName>
    </recommendedName>
</protein>
<dbReference type="AlphaFoldDB" id="A0A4S8NMY8"/>
<name>A0A4S8NMY8_9ACTN</name>
<evidence type="ECO:0008006" key="3">
    <source>
        <dbReference type="Google" id="ProtNLM"/>
    </source>
</evidence>